<dbReference type="EMBL" id="CP051139">
    <property type="protein sequence ID" value="QIW94957.1"/>
    <property type="molecule type" value="Genomic_DNA"/>
</dbReference>
<name>A0A6H0XJZ9_9PEZI</name>
<accession>A0A6H0XJZ9</accession>
<proteinExistence type="predicted"/>
<feature type="compositionally biased region" description="Polar residues" evidence="1">
    <location>
        <begin position="140"/>
        <end position="152"/>
    </location>
</feature>
<sequence length="375" mass="41376">MRSSSTDSSPTEHSTAIPSLSDVRQTRRPTIAQAKWFALSYAERIQRYSSDDTILSAHPALSSVRDTVPEQLHASLDTVLASRVESLAVHYPESAQQDASLEGGSAAPPPADRSMAPKQQEAALSEQTACTSNQKDDPPESSNTDPVPSAPQTYRPRRQSAHSSWSDQEPDYAARAANVRRALDKHIRQEGLLRRRSILQSRRSSSSSRQSDSQSGRSLAEQRKSVGSLVSLGKTMTRSLSLSQMLPRVNERVAAGKENLLQRSPQKARIGNLRRKPVPVRSRSVFRAGKVVEMPAVSSQPGLESMVRAGNEQEAHEQDTPDDTEQPLHRDREVLGLVSSSHQLTHDMLRRSKEKAANIRAKVKKTMEVWRSDGA</sequence>
<protein>
    <submittedName>
        <fullName evidence="2">Uncharacterized protein</fullName>
    </submittedName>
</protein>
<keyword evidence="3" id="KW-1185">Reference proteome</keyword>
<evidence type="ECO:0000313" key="2">
    <source>
        <dbReference type="EMBL" id="QIW94957.1"/>
    </source>
</evidence>
<feature type="compositionally biased region" description="Low complexity" evidence="1">
    <location>
        <begin position="198"/>
        <end position="219"/>
    </location>
</feature>
<feature type="region of interest" description="Disordered" evidence="1">
    <location>
        <begin position="194"/>
        <end position="226"/>
    </location>
</feature>
<dbReference type="Proteomes" id="UP000503462">
    <property type="component" value="Chromosome 1"/>
</dbReference>
<feature type="region of interest" description="Disordered" evidence="1">
    <location>
        <begin position="92"/>
        <end position="171"/>
    </location>
</feature>
<evidence type="ECO:0000313" key="3">
    <source>
        <dbReference type="Proteomes" id="UP000503462"/>
    </source>
</evidence>
<dbReference type="AlphaFoldDB" id="A0A6H0XJZ9"/>
<gene>
    <name evidence="2" type="ORF">AMS68_000475</name>
</gene>
<feature type="region of interest" description="Disordered" evidence="1">
    <location>
        <begin position="298"/>
        <end position="330"/>
    </location>
</feature>
<feature type="compositionally biased region" description="Low complexity" evidence="1">
    <location>
        <begin position="1"/>
        <end position="15"/>
    </location>
</feature>
<evidence type="ECO:0000256" key="1">
    <source>
        <dbReference type="SAM" id="MobiDB-lite"/>
    </source>
</evidence>
<organism evidence="2 3">
    <name type="scientific">Peltaster fructicola</name>
    <dbReference type="NCBI Taxonomy" id="286661"/>
    <lineage>
        <taxon>Eukaryota</taxon>
        <taxon>Fungi</taxon>
        <taxon>Dikarya</taxon>
        <taxon>Ascomycota</taxon>
        <taxon>Pezizomycotina</taxon>
        <taxon>Dothideomycetes</taxon>
        <taxon>Dothideomycetes incertae sedis</taxon>
        <taxon>Peltaster</taxon>
    </lineage>
</organism>
<feature type="region of interest" description="Disordered" evidence="1">
    <location>
        <begin position="1"/>
        <end position="26"/>
    </location>
</feature>
<reference evidence="2 3" key="1">
    <citation type="journal article" date="2016" name="Sci. Rep.">
        <title>Peltaster fructicola genome reveals evolution from an invasive phytopathogen to an ectophytic parasite.</title>
        <authorList>
            <person name="Xu C."/>
            <person name="Chen H."/>
            <person name="Gleason M.L."/>
            <person name="Xu J.R."/>
            <person name="Liu H."/>
            <person name="Zhang R."/>
            <person name="Sun G."/>
        </authorList>
    </citation>
    <scope>NUCLEOTIDE SEQUENCE [LARGE SCALE GENOMIC DNA]</scope>
    <source>
        <strain evidence="2 3">LNHT1506</strain>
    </source>
</reference>